<dbReference type="SUPFAM" id="SSF53098">
    <property type="entry name" value="Ribonuclease H-like"/>
    <property type="match status" value="1"/>
</dbReference>
<dbReference type="Pfam" id="PF13333">
    <property type="entry name" value="rve_2"/>
    <property type="match status" value="1"/>
</dbReference>
<dbReference type="GO" id="GO:0015074">
    <property type="term" value="P:DNA integration"/>
    <property type="evidence" value="ECO:0007669"/>
    <property type="project" value="InterPro"/>
</dbReference>
<dbReference type="InterPro" id="IPR012337">
    <property type="entry name" value="RNaseH-like_sf"/>
</dbReference>
<dbReference type="Pfam" id="PF00665">
    <property type="entry name" value="rve"/>
    <property type="match status" value="1"/>
</dbReference>
<accession>A0A6L6IQX9</accession>
<feature type="region of interest" description="Disordered" evidence="1">
    <location>
        <begin position="157"/>
        <end position="178"/>
    </location>
</feature>
<evidence type="ECO:0000256" key="1">
    <source>
        <dbReference type="SAM" id="MobiDB-lite"/>
    </source>
</evidence>
<dbReference type="EMBL" id="WMJZ01000029">
    <property type="protein sequence ID" value="MTH48118.1"/>
    <property type="molecule type" value="Genomic_DNA"/>
</dbReference>
<dbReference type="PANTHER" id="PTHR46889">
    <property type="entry name" value="TRANSPOSASE INSF FOR INSERTION SEQUENCE IS3B-RELATED"/>
    <property type="match status" value="1"/>
</dbReference>
<dbReference type="RefSeq" id="WP_155109619.1">
    <property type="nucleotide sequence ID" value="NZ_WMJZ01000029.1"/>
</dbReference>
<comment type="caution">
    <text evidence="3">The sequence shown here is derived from an EMBL/GenBank/DDBJ whole genome shotgun (WGS) entry which is preliminary data.</text>
</comment>
<dbReference type="NCBIfam" id="NF033516">
    <property type="entry name" value="transpos_IS3"/>
    <property type="match status" value="1"/>
</dbReference>
<evidence type="ECO:0000313" key="3">
    <source>
        <dbReference type="EMBL" id="MTH48118.1"/>
    </source>
</evidence>
<sequence length="178" mass="20267">LDSGPDGTQTTLTNQVWCGDISFIRVSGGWCYLALAIDLYSRRIVGHVMSSSLDAELVCRALRNALEIRKRSGRLLFHSDQGGQYRSKKYRRLLWKHGVMQSMSRRGNCLDNSPMERVFRSLKSEWMPKGGYVDLRQATGDIGMWISRWYNTQRPHGHNGGLSPSEYENPLKEATQVS</sequence>
<evidence type="ECO:0000313" key="4">
    <source>
        <dbReference type="Proteomes" id="UP000477739"/>
    </source>
</evidence>
<reference evidence="3 4" key="1">
    <citation type="submission" date="2019-11" db="EMBL/GenBank/DDBJ databases">
        <title>Escherichia alba sp. nov. isolated from the gut of plastic-eating superworms Zophobas atratus.</title>
        <authorList>
            <person name="Yang Y."/>
        </authorList>
    </citation>
    <scope>NUCLEOTIDE SEQUENCE [LARGE SCALE GENOMIC DNA]</scope>
    <source>
        <strain evidence="4">BIT-B35</strain>
    </source>
</reference>
<evidence type="ECO:0000259" key="2">
    <source>
        <dbReference type="PROSITE" id="PS50994"/>
    </source>
</evidence>
<dbReference type="OrthoDB" id="9810995at2"/>
<name>A0A6L6IQX9_9ENTR</name>
<protein>
    <submittedName>
        <fullName evidence="3">IS3 family transposase</fullName>
    </submittedName>
</protein>
<organism evidence="3 4">
    <name type="scientific">Intestinirhabdus alba</name>
    <dbReference type="NCBI Taxonomy" id="2899544"/>
    <lineage>
        <taxon>Bacteria</taxon>
        <taxon>Pseudomonadati</taxon>
        <taxon>Pseudomonadota</taxon>
        <taxon>Gammaproteobacteria</taxon>
        <taxon>Enterobacterales</taxon>
        <taxon>Enterobacteriaceae</taxon>
        <taxon>Intestinirhabdus</taxon>
    </lineage>
</organism>
<dbReference type="InterPro" id="IPR001584">
    <property type="entry name" value="Integrase_cat-core"/>
</dbReference>
<feature type="non-terminal residue" evidence="3">
    <location>
        <position position="1"/>
    </location>
</feature>
<feature type="domain" description="Integrase catalytic" evidence="2">
    <location>
        <begin position="1"/>
        <end position="172"/>
    </location>
</feature>
<dbReference type="InterPro" id="IPR036397">
    <property type="entry name" value="RNaseH_sf"/>
</dbReference>
<dbReference type="PANTHER" id="PTHR46889:SF4">
    <property type="entry name" value="TRANSPOSASE INSO FOR INSERTION SEQUENCE ELEMENT IS911B-RELATED"/>
    <property type="match status" value="1"/>
</dbReference>
<dbReference type="InterPro" id="IPR048020">
    <property type="entry name" value="Transpos_IS3"/>
</dbReference>
<keyword evidence="4" id="KW-1185">Reference proteome</keyword>
<dbReference type="AlphaFoldDB" id="A0A6L6IQX9"/>
<dbReference type="PROSITE" id="PS50994">
    <property type="entry name" value="INTEGRASE"/>
    <property type="match status" value="1"/>
</dbReference>
<dbReference type="GO" id="GO:0003676">
    <property type="term" value="F:nucleic acid binding"/>
    <property type="evidence" value="ECO:0007669"/>
    <property type="project" value="InterPro"/>
</dbReference>
<gene>
    <name evidence="3" type="ORF">GJV78_18035</name>
</gene>
<dbReference type="Gene3D" id="3.30.420.10">
    <property type="entry name" value="Ribonuclease H-like superfamily/Ribonuclease H"/>
    <property type="match status" value="1"/>
</dbReference>
<dbReference type="InterPro" id="IPR050900">
    <property type="entry name" value="Transposase_IS3/IS150/IS904"/>
</dbReference>
<dbReference type="Proteomes" id="UP000477739">
    <property type="component" value="Unassembled WGS sequence"/>
</dbReference>
<proteinExistence type="predicted"/>